<evidence type="ECO:0000256" key="1">
    <source>
        <dbReference type="SAM" id="MobiDB-lite"/>
    </source>
</evidence>
<dbReference type="EMBL" id="CABPSH010000003">
    <property type="protein sequence ID" value="VVD93221.1"/>
    <property type="molecule type" value="Genomic_DNA"/>
</dbReference>
<reference evidence="2 3" key="1">
    <citation type="submission" date="2019-08" db="EMBL/GenBank/DDBJ databases">
        <authorList>
            <person name="Peeters C."/>
        </authorList>
    </citation>
    <scope>NUCLEOTIDE SEQUENCE [LARGE SCALE GENOMIC DNA]</scope>
    <source>
        <strain evidence="2 3">LMG 31012</strain>
    </source>
</reference>
<gene>
    <name evidence="2" type="ORF">PEP31012_01708</name>
</gene>
<evidence type="ECO:0000313" key="3">
    <source>
        <dbReference type="Proteomes" id="UP000400981"/>
    </source>
</evidence>
<name>A0A5E4U0B9_9BURK</name>
<dbReference type="Proteomes" id="UP000400981">
    <property type="component" value="Unassembled WGS sequence"/>
</dbReference>
<sequence>MGGGSEGAAARRLSSDQAQMGATRRFAMHEAMLTLALPSIPVRAVDQDEQLTSSCPAQSGGSSA</sequence>
<protein>
    <submittedName>
        <fullName evidence="2">Uncharacterized protein</fullName>
    </submittedName>
</protein>
<dbReference type="AlphaFoldDB" id="A0A5E4U0B9"/>
<organism evidence="2 3">
    <name type="scientific">Pandoraea eparura</name>
    <dbReference type="NCBI Taxonomy" id="2508291"/>
    <lineage>
        <taxon>Bacteria</taxon>
        <taxon>Pseudomonadati</taxon>
        <taxon>Pseudomonadota</taxon>
        <taxon>Betaproteobacteria</taxon>
        <taxon>Burkholderiales</taxon>
        <taxon>Burkholderiaceae</taxon>
        <taxon>Pandoraea</taxon>
    </lineage>
</organism>
<evidence type="ECO:0000313" key="2">
    <source>
        <dbReference type="EMBL" id="VVD93221.1"/>
    </source>
</evidence>
<accession>A0A5E4U0B9</accession>
<keyword evidence="3" id="KW-1185">Reference proteome</keyword>
<proteinExistence type="predicted"/>
<feature type="region of interest" description="Disordered" evidence="1">
    <location>
        <begin position="1"/>
        <end position="21"/>
    </location>
</feature>